<dbReference type="Proteomes" id="UP000309997">
    <property type="component" value="Unassembled WGS sequence"/>
</dbReference>
<reference evidence="1 2" key="1">
    <citation type="journal article" date="2024" name="Plant Biotechnol. J.">
        <title>Genome and CRISPR/Cas9 system of a widespread forest tree (Populus alba) in the world.</title>
        <authorList>
            <person name="Liu Y.J."/>
            <person name="Jiang P.F."/>
            <person name="Han X.M."/>
            <person name="Li X.Y."/>
            <person name="Wang H.M."/>
            <person name="Wang Y.J."/>
            <person name="Wang X.X."/>
            <person name="Zeng Q.Y."/>
        </authorList>
    </citation>
    <scope>NUCLEOTIDE SEQUENCE [LARGE SCALE GENOMIC DNA]</scope>
    <source>
        <strain evidence="2">cv. PAL-ZL1</strain>
    </source>
</reference>
<name>A0ACC4C1V5_POPAL</name>
<dbReference type="EMBL" id="RCHU02000007">
    <property type="protein sequence ID" value="KAL3583908.1"/>
    <property type="molecule type" value="Genomic_DNA"/>
</dbReference>
<keyword evidence="2" id="KW-1185">Reference proteome</keyword>
<evidence type="ECO:0000313" key="1">
    <source>
        <dbReference type="EMBL" id="KAL3583908.1"/>
    </source>
</evidence>
<proteinExistence type="predicted"/>
<organism evidence="1 2">
    <name type="scientific">Populus alba</name>
    <name type="common">White poplar</name>
    <dbReference type="NCBI Taxonomy" id="43335"/>
    <lineage>
        <taxon>Eukaryota</taxon>
        <taxon>Viridiplantae</taxon>
        <taxon>Streptophyta</taxon>
        <taxon>Embryophyta</taxon>
        <taxon>Tracheophyta</taxon>
        <taxon>Spermatophyta</taxon>
        <taxon>Magnoliopsida</taxon>
        <taxon>eudicotyledons</taxon>
        <taxon>Gunneridae</taxon>
        <taxon>Pentapetalae</taxon>
        <taxon>rosids</taxon>
        <taxon>fabids</taxon>
        <taxon>Malpighiales</taxon>
        <taxon>Salicaceae</taxon>
        <taxon>Saliceae</taxon>
        <taxon>Populus</taxon>
    </lineage>
</organism>
<accession>A0ACC4C1V5</accession>
<sequence>MTFRKEKGNISPEGDFSFRPEIETTHRTSLAVRIGPKYEREGSLPGIDRSEFNGSALSMPSHVSMPSRNGDSSFEENQPLEKRQRVRSSIQIKIYEIYTIQVQAEDVLEDIPITNLPANKVCQKVVERSSSQAPPPSVILCGYCGYGSDSEAISWRKKAKLAQNIIPFVPTDVVKPGRSQLKVVVHIDYDRDKPHRLLIELNELKHLGVLGFLKLAVGIGFYWCWSYWWWIQTM</sequence>
<evidence type="ECO:0000313" key="2">
    <source>
        <dbReference type="Proteomes" id="UP000309997"/>
    </source>
</evidence>
<protein>
    <submittedName>
        <fullName evidence="1">Uncharacterized protein</fullName>
    </submittedName>
</protein>
<comment type="caution">
    <text evidence="1">The sequence shown here is derived from an EMBL/GenBank/DDBJ whole genome shotgun (WGS) entry which is preliminary data.</text>
</comment>
<gene>
    <name evidence="1" type="ORF">D5086_014969</name>
</gene>